<gene>
    <name evidence="1" type="ORF">QO014_004519</name>
</gene>
<organism evidence="1 2">
    <name type="scientific">Kaistia dalseonensis</name>
    <dbReference type="NCBI Taxonomy" id="410840"/>
    <lineage>
        <taxon>Bacteria</taxon>
        <taxon>Pseudomonadati</taxon>
        <taxon>Pseudomonadota</taxon>
        <taxon>Alphaproteobacteria</taxon>
        <taxon>Hyphomicrobiales</taxon>
        <taxon>Kaistiaceae</taxon>
        <taxon>Kaistia</taxon>
    </lineage>
</organism>
<comment type="caution">
    <text evidence="1">The sequence shown here is derived from an EMBL/GenBank/DDBJ whole genome shotgun (WGS) entry which is preliminary data.</text>
</comment>
<proteinExistence type="predicted"/>
<protein>
    <recommendedName>
        <fullName evidence="3">DUF2735 domain-containing protein</fullName>
    </recommendedName>
</protein>
<dbReference type="Proteomes" id="UP001241603">
    <property type="component" value="Unassembled WGS sequence"/>
</dbReference>
<dbReference type="EMBL" id="JAUSVO010000007">
    <property type="protein sequence ID" value="MDQ0440106.1"/>
    <property type="molecule type" value="Genomic_DNA"/>
</dbReference>
<reference evidence="1 2" key="1">
    <citation type="submission" date="2023-07" db="EMBL/GenBank/DDBJ databases">
        <title>Genomic Encyclopedia of Type Strains, Phase IV (KMG-IV): sequencing the most valuable type-strain genomes for metagenomic binning, comparative biology and taxonomic classification.</title>
        <authorList>
            <person name="Goeker M."/>
        </authorList>
    </citation>
    <scope>NUCLEOTIDE SEQUENCE [LARGE SCALE GENOMIC DNA]</scope>
    <source>
        <strain evidence="1 2">B6-8</strain>
    </source>
</reference>
<dbReference type="Pfam" id="PF10931">
    <property type="entry name" value="DUF2735"/>
    <property type="match status" value="1"/>
</dbReference>
<evidence type="ECO:0000313" key="1">
    <source>
        <dbReference type="EMBL" id="MDQ0440106.1"/>
    </source>
</evidence>
<evidence type="ECO:0000313" key="2">
    <source>
        <dbReference type="Proteomes" id="UP001241603"/>
    </source>
</evidence>
<evidence type="ECO:0008006" key="3">
    <source>
        <dbReference type="Google" id="ProtNLM"/>
    </source>
</evidence>
<dbReference type="RefSeq" id="WP_266350985.1">
    <property type="nucleotide sequence ID" value="NZ_JAPKNG010000007.1"/>
</dbReference>
<accession>A0ABU0HCQ9</accession>
<keyword evidence="2" id="KW-1185">Reference proteome</keyword>
<name>A0ABU0HCQ9_9HYPH</name>
<sequence>MNTNHQRESAKIYEFPRVRTIGGRRSADTRLAANLDLELPYASYADFGSWYHEEAVQQDAKPVKS</sequence>
<dbReference type="InterPro" id="IPR021232">
    <property type="entry name" value="DUF2735"/>
</dbReference>